<comment type="caution">
    <text evidence="1">The sequence shown here is derived from an EMBL/GenBank/DDBJ whole genome shotgun (WGS) entry which is preliminary data.</text>
</comment>
<dbReference type="PANTHER" id="PTHR10000">
    <property type="entry name" value="PHOSPHOSERINE PHOSPHATASE"/>
    <property type="match status" value="1"/>
</dbReference>
<name>A0A645B7X7_9ZZZZ</name>
<dbReference type="InterPro" id="IPR036412">
    <property type="entry name" value="HAD-like_sf"/>
</dbReference>
<keyword evidence="1" id="KW-0378">Hydrolase</keyword>
<dbReference type="SFLD" id="SFLDG01140">
    <property type="entry name" value="C2.B:_Phosphomannomutase_and_P"/>
    <property type="match status" value="1"/>
</dbReference>
<dbReference type="GO" id="GO:0005829">
    <property type="term" value="C:cytosol"/>
    <property type="evidence" value="ECO:0007669"/>
    <property type="project" value="TreeGrafter"/>
</dbReference>
<sequence length="268" mass="28751">MSYSMVASDWDDTLVPLGATIPDRTRAALERVRAQGTVLAVASGRSVHGLQVQLKRNAIDLGGLYFIAYNGALAVQAWDEEVLFGHPLGLDLAARAARMCADAGAAVMIHHGRRLLSDQPDHFAVRFEADSNDLDVVKVHDFSALDFVPVKLLVGGDKEQLTKLCRAMRTEFAHEGEAMLSADFLMEFTARHVNKGSALRGLCEAIDIPLGEVVAFGDNYNDIPMMKVAGYSVAVADGVPELLSIVDEVTASSSESGVADVLDELLPA</sequence>
<dbReference type="EMBL" id="VSSQ01018378">
    <property type="protein sequence ID" value="MPM61507.1"/>
    <property type="molecule type" value="Genomic_DNA"/>
</dbReference>
<dbReference type="GO" id="GO:0050308">
    <property type="term" value="F:sugar-phosphatase activity"/>
    <property type="evidence" value="ECO:0007669"/>
    <property type="project" value="UniProtKB-EC"/>
</dbReference>
<reference evidence="1" key="1">
    <citation type="submission" date="2019-08" db="EMBL/GenBank/DDBJ databases">
        <authorList>
            <person name="Kucharzyk K."/>
            <person name="Murdoch R.W."/>
            <person name="Higgins S."/>
            <person name="Loffler F."/>
        </authorList>
    </citation>
    <scope>NUCLEOTIDE SEQUENCE</scope>
</reference>
<dbReference type="InterPro" id="IPR000150">
    <property type="entry name" value="Cof"/>
</dbReference>
<dbReference type="SUPFAM" id="SSF56784">
    <property type="entry name" value="HAD-like"/>
    <property type="match status" value="1"/>
</dbReference>
<dbReference type="GO" id="GO:0000287">
    <property type="term" value="F:magnesium ion binding"/>
    <property type="evidence" value="ECO:0007669"/>
    <property type="project" value="TreeGrafter"/>
</dbReference>
<dbReference type="Gene3D" id="3.30.1240.10">
    <property type="match status" value="1"/>
</dbReference>
<gene>
    <name evidence="1" type="primary">yidA_21</name>
    <name evidence="1" type="ORF">SDC9_108367</name>
</gene>
<dbReference type="SFLD" id="SFLDS00003">
    <property type="entry name" value="Haloacid_Dehalogenase"/>
    <property type="match status" value="1"/>
</dbReference>
<dbReference type="PANTHER" id="PTHR10000:SF8">
    <property type="entry name" value="HAD SUPERFAMILY HYDROLASE-LIKE, TYPE 3"/>
    <property type="match status" value="1"/>
</dbReference>
<dbReference type="Gene3D" id="3.40.50.1000">
    <property type="entry name" value="HAD superfamily/HAD-like"/>
    <property type="match status" value="1"/>
</dbReference>
<protein>
    <submittedName>
        <fullName evidence="1">Sugar phosphatase YidA</fullName>
        <ecNumber evidence="1">3.1.3.23</ecNumber>
    </submittedName>
</protein>
<accession>A0A645B7X7</accession>
<organism evidence="1">
    <name type="scientific">bioreactor metagenome</name>
    <dbReference type="NCBI Taxonomy" id="1076179"/>
    <lineage>
        <taxon>unclassified sequences</taxon>
        <taxon>metagenomes</taxon>
        <taxon>ecological metagenomes</taxon>
    </lineage>
</organism>
<dbReference type="EC" id="3.1.3.23" evidence="1"/>
<proteinExistence type="predicted"/>
<dbReference type="InterPro" id="IPR023214">
    <property type="entry name" value="HAD_sf"/>
</dbReference>
<dbReference type="NCBIfam" id="TIGR00099">
    <property type="entry name" value="Cof-subfamily"/>
    <property type="match status" value="1"/>
</dbReference>
<dbReference type="AlphaFoldDB" id="A0A645B7X7"/>
<evidence type="ECO:0000313" key="1">
    <source>
        <dbReference type="EMBL" id="MPM61507.1"/>
    </source>
</evidence>
<dbReference type="Pfam" id="PF08282">
    <property type="entry name" value="Hydrolase_3"/>
    <property type="match status" value="1"/>
</dbReference>